<dbReference type="EMBL" id="JASJQH010000302">
    <property type="protein sequence ID" value="KAK9765205.1"/>
    <property type="molecule type" value="Genomic_DNA"/>
</dbReference>
<dbReference type="Gene3D" id="3.20.20.370">
    <property type="entry name" value="Glycoside hydrolase/deacetylase"/>
    <property type="match status" value="1"/>
</dbReference>
<accession>A0ABR2WUR8</accession>
<evidence type="ECO:0000256" key="3">
    <source>
        <dbReference type="SAM" id="MobiDB-lite"/>
    </source>
</evidence>
<comment type="caution">
    <text evidence="6">The sequence shown here is derived from an EMBL/GenBank/DDBJ whole genome shotgun (WGS) entry which is preliminary data.</text>
</comment>
<dbReference type="Pfam" id="PF01522">
    <property type="entry name" value="Polysacc_deac_1"/>
    <property type="match status" value="1"/>
</dbReference>
<keyword evidence="7" id="KW-1185">Reference proteome</keyword>
<gene>
    <name evidence="6" type="primary">CDA2_16</name>
    <name evidence="6" type="ORF">K7432_006661</name>
</gene>
<protein>
    <submittedName>
        <fullName evidence="6">Chitin deacetylase</fullName>
        <ecNumber evidence="6">3.5.1.41</ecNumber>
    </submittedName>
</protein>
<evidence type="ECO:0000313" key="7">
    <source>
        <dbReference type="Proteomes" id="UP001479436"/>
    </source>
</evidence>
<dbReference type="PROSITE" id="PS51677">
    <property type="entry name" value="NODB"/>
    <property type="match status" value="1"/>
</dbReference>
<proteinExistence type="predicted"/>
<dbReference type="InterPro" id="IPR050248">
    <property type="entry name" value="Polysacc_deacetylase_ArnD"/>
</dbReference>
<name>A0ABR2WUR8_9FUNG</name>
<evidence type="ECO:0000313" key="6">
    <source>
        <dbReference type="EMBL" id="KAK9765205.1"/>
    </source>
</evidence>
<sequence length="364" mass="39297">MKYQLNAYLACALVIQVAAQEVNIQASLAPINPAWTKQYNLSKVPNTAPKQPGTGVCAQTTCGPGECEKCWESCGNCAKPEDVYGCKAGQWALSFDDGPSEHTAELLDILKAANVKATFLMIGSNVVKFPDVVKRAYSEGHQISQHTWSHPHLMSLSNEQIVAEIRAAEDAILNVTGVKPAYIRPPYGEADDRVKAVMTAMGYHNLLWNMDTLDWDIVAKNESATLILKSFQDTLSKGTLLNAHNDPGYISLQHDLYIDTVKQVPQIQTLLASHGFHFVLSHECTGIPPYQNSTAIANGNSTTSTTSKATSASLAPTSAKAKSIPTTSSPNSGKVNASAKSSADIIDINIMLFGFTFYISALIF</sequence>
<feature type="signal peptide" evidence="4">
    <location>
        <begin position="1"/>
        <end position="19"/>
    </location>
</feature>
<dbReference type="PANTHER" id="PTHR10587:SF133">
    <property type="entry name" value="CHITIN DEACETYLASE 1-RELATED"/>
    <property type="match status" value="1"/>
</dbReference>
<dbReference type="InterPro" id="IPR002509">
    <property type="entry name" value="NODB_dom"/>
</dbReference>
<dbReference type="Proteomes" id="UP001479436">
    <property type="component" value="Unassembled WGS sequence"/>
</dbReference>
<evidence type="ECO:0000256" key="1">
    <source>
        <dbReference type="ARBA" id="ARBA00022723"/>
    </source>
</evidence>
<evidence type="ECO:0000256" key="2">
    <source>
        <dbReference type="ARBA" id="ARBA00022801"/>
    </source>
</evidence>
<dbReference type="SUPFAM" id="SSF88713">
    <property type="entry name" value="Glycoside hydrolase/deacetylase"/>
    <property type="match status" value="1"/>
</dbReference>
<organism evidence="6 7">
    <name type="scientific">Basidiobolus ranarum</name>
    <dbReference type="NCBI Taxonomy" id="34480"/>
    <lineage>
        <taxon>Eukaryota</taxon>
        <taxon>Fungi</taxon>
        <taxon>Fungi incertae sedis</taxon>
        <taxon>Zoopagomycota</taxon>
        <taxon>Entomophthoromycotina</taxon>
        <taxon>Basidiobolomycetes</taxon>
        <taxon>Basidiobolales</taxon>
        <taxon>Basidiobolaceae</taxon>
        <taxon>Basidiobolus</taxon>
    </lineage>
</organism>
<feature type="domain" description="NodB homology" evidence="5">
    <location>
        <begin position="89"/>
        <end position="279"/>
    </location>
</feature>
<keyword evidence="2 6" id="KW-0378">Hydrolase</keyword>
<feature type="chain" id="PRO_5047325400" evidence="4">
    <location>
        <begin position="20"/>
        <end position="364"/>
    </location>
</feature>
<reference evidence="6 7" key="1">
    <citation type="submission" date="2023-04" db="EMBL/GenBank/DDBJ databases">
        <title>Genome of Basidiobolus ranarum AG-B5.</title>
        <authorList>
            <person name="Stajich J.E."/>
            <person name="Carter-House D."/>
            <person name="Gryganskyi A."/>
        </authorList>
    </citation>
    <scope>NUCLEOTIDE SEQUENCE [LARGE SCALE GENOMIC DNA]</scope>
    <source>
        <strain evidence="6 7">AG-B5</strain>
    </source>
</reference>
<dbReference type="PANTHER" id="PTHR10587">
    <property type="entry name" value="GLYCOSYL TRANSFERASE-RELATED"/>
    <property type="match status" value="1"/>
</dbReference>
<evidence type="ECO:0000256" key="4">
    <source>
        <dbReference type="SAM" id="SignalP"/>
    </source>
</evidence>
<dbReference type="InterPro" id="IPR011330">
    <property type="entry name" value="Glyco_hydro/deAcase_b/a-brl"/>
</dbReference>
<dbReference type="GO" id="GO:0004099">
    <property type="term" value="F:chitin deacetylase activity"/>
    <property type="evidence" value="ECO:0007669"/>
    <property type="project" value="UniProtKB-EC"/>
</dbReference>
<keyword evidence="1" id="KW-0479">Metal-binding</keyword>
<keyword evidence="4" id="KW-0732">Signal</keyword>
<evidence type="ECO:0000259" key="5">
    <source>
        <dbReference type="PROSITE" id="PS51677"/>
    </source>
</evidence>
<feature type="region of interest" description="Disordered" evidence="3">
    <location>
        <begin position="298"/>
        <end position="337"/>
    </location>
</feature>
<feature type="compositionally biased region" description="Polar residues" evidence="3">
    <location>
        <begin position="324"/>
        <end position="337"/>
    </location>
</feature>
<feature type="compositionally biased region" description="Low complexity" evidence="3">
    <location>
        <begin position="298"/>
        <end position="323"/>
    </location>
</feature>
<dbReference type="EC" id="3.5.1.41" evidence="6"/>